<dbReference type="OrthoDB" id="2199875at2"/>
<dbReference type="AlphaFoldDB" id="A0A1Q2D3E0"/>
<accession>A0A1Q2D3E0</accession>
<dbReference type="STRING" id="633807.BW732_00410"/>
<protein>
    <submittedName>
        <fullName evidence="1">Uncharacterized protein</fullName>
    </submittedName>
</protein>
<reference evidence="1 2" key="1">
    <citation type="journal article" date="2010" name="Int. J. Syst. Evol. Microbiol.">
        <title>Vagococcus penaei sp. nov., isolated from spoilage microbiota of cooked shrimp (Penaeus vannamei).</title>
        <authorList>
            <person name="Jaffres E."/>
            <person name="Prevost H."/>
            <person name="Rossero A."/>
            <person name="Joffraud J.J."/>
            <person name="Dousset X."/>
        </authorList>
    </citation>
    <scope>NUCLEOTIDE SEQUENCE [LARGE SCALE GENOMIC DNA]</scope>
    <source>
        <strain evidence="1 2">CD276</strain>
    </source>
</reference>
<organism evidence="1 2">
    <name type="scientific">Vagococcus penaei</name>
    <dbReference type="NCBI Taxonomy" id="633807"/>
    <lineage>
        <taxon>Bacteria</taxon>
        <taxon>Bacillati</taxon>
        <taxon>Bacillota</taxon>
        <taxon>Bacilli</taxon>
        <taxon>Lactobacillales</taxon>
        <taxon>Enterococcaceae</taxon>
        <taxon>Vagococcus</taxon>
    </lineage>
</organism>
<evidence type="ECO:0000313" key="1">
    <source>
        <dbReference type="EMBL" id="AQP52831.1"/>
    </source>
</evidence>
<keyword evidence="2" id="KW-1185">Reference proteome</keyword>
<dbReference type="KEGG" id="vpi:BW732_00410"/>
<name>A0A1Q2D3E0_9ENTE</name>
<proteinExistence type="predicted"/>
<sequence length="125" mass="14383">MKRMIMFIVMLLIVGFGGYFYYQQQAKPKAPDKVATDTGTQEIQSADLAEYSKQAQEYEKKFKFNDVFDSWDALNDAEGDDDSYTLDKYPDKKLFLEYAAKQEDGKIVAVFSDKKPDSTQNTEDK</sequence>
<dbReference type="RefSeq" id="WP_077274936.1">
    <property type="nucleotide sequence ID" value="NZ_CP019609.1"/>
</dbReference>
<dbReference type="EMBL" id="CP019609">
    <property type="protein sequence ID" value="AQP52831.1"/>
    <property type="molecule type" value="Genomic_DNA"/>
</dbReference>
<gene>
    <name evidence="1" type="ORF">BW732_00410</name>
</gene>
<dbReference type="Proteomes" id="UP000188246">
    <property type="component" value="Chromosome"/>
</dbReference>
<evidence type="ECO:0000313" key="2">
    <source>
        <dbReference type="Proteomes" id="UP000188246"/>
    </source>
</evidence>